<reference evidence="5" key="1">
    <citation type="submission" date="2022-11" db="EMBL/GenBank/DDBJ databases">
        <title>Draft genome sequence of Hoeflea poritis E7-10 and Hoeflea prorocentri PM5-8, separated from scleractinian coral Porites lutea and marine dinoflagellate.</title>
        <authorList>
            <person name="Zhang G."/>
            <person name="Wei Q."/>
            <person name="Cai L."/>
        </authorList>
    </citation>
    <scope>NUCLEOTIDE SEQUENCE</scope>
    <source>
        <strain evidence="5">PM5-8</strain>
    </source>
</reference>
<dbReference type="InterPro" id="IPR000281">
    <property type="entry name" value="HTH_RpiR"/>
</dbReference>
<dbReference type="Proteomes" id="UP001151234">
    <property type="component" value="Unassembled WGS sequence"/>
</dbReference>
<dbReference type="Pfam" id="PF01380">
    <property type="entry name" value="SIS"/>
    <property type="match status" value="1"/>
</dbReference>
<keyword evidence="2" id="KW-0238">DNA-binding</keyword>
<dbReference type="Gene3D" id="3.40.50.10490">
    <property type="entry name" value="Glucose-6-phosphate isomerase like protein, domain 1"/>
    <property type="match status" value="1"/>
</dbReference>
<dbReference type="InterPro" id="IPR035472">
    <property type="entry name" value="RpiR-like_SIS"/>
</dbReference>
<sequence>MSGDGLTIRQQIAALEQGLTPNERRITTVILADYPFAGLVGIQELSDHAQVSPASVTRLVHKLGCVGFAEFQRLLISELRHSPASPVDLKQSARALSAEGFYAEFLDRVGSGLDNLASTVSPTELDAVCTLLADPSRRIYVAGGRISGTLMSYLTLHLQQIRSGVFWLDTTPAAAADKILSIRRKDVVLIADLRRYQDSLLRLAEQIEAHSSPTTILITDRWISPIASHAQHIFAVPVETGTAWDTGVPVLALVEAMIIKLSESAWGTAHKRIVDWDRLRTALEAGTPDADTGDAG</sequence>
<dbReference type="InterPro" id="IPR047640">
    <property type="entry name" value="RpiR-like"/>
</dbReference>
<dbReference type="EMBL" id="JAPJZI010000001">
    <property type="protein sequence ID" value="MDA5399602.1"/>
    <property type="molecule type" value="Genomic_DNA"/>
</dbReference>
<proteinExistence type="predicted"/>
<dbReference type="GO" id="GO:0097367">
    <property type="term" value="F:carbohydrate derivative binding"/>
    <property type="evidence" value="ECO:0007669"/>
    <property type="project" value="InterPro"/>
</dbReference>
<dbReference type="InterPro" id="IPR001347">
    <property type="entry name" value="SIS_dom"/>
</dbReference>
<protein>
    <submittedName>
        <fullName evidence="5">MurR/RpiR family transcriptional regulator</fullName>
    </submittedName>
</protein>
<dbReference type="Gene3D" id="1.10.10.10">
    <property type="entry name" value="Winged helix-like DNA-binding domain superfamily/Winged helix DNA-binding domain"/>
    <property type="match status" value="1"/>
</dbReference>
<dbReference type="SUPFAM" id="SSF46689">
    <property type="entry name" value="Homeodomain-like"/>
    <property type="match status" value="1"/>
</dbReference>
<dbReference type="InterPro" id="IPR009057">
    <property type="entry name" value="Homeodomain-like_sf"/>
</dbReference>
<evidence type="ECO:0000256" key="2">
    <source>
        <dbReference type="ARBA" id="ARBA00023125"/>
    </source>
</evidence>
<dbReference type="PROSITE" id="PS51071">
    <property type="entry name" value="HTH_RPIR"/>
    <property type="match status" value="1"/>
</dbReference>
<evidence type="ECO:0000259" key="4">
    <source>
        <dbReference type="PROSITE" id="PS51071"/>
    </source>
</evidence>
<dbReference type="InterPro" id="IPR036388">
    <property type="entry name" value="WH-like_DNA-bd_sf"/>
</dbReference>
<dbReference type="GO" id="GO:0003677">
    <property type="term" value="F:DNA binding"/>
    <property type="evidence" value="ECO:0007669"/>
    <property type="project" value="UniProtKB-KW"/>
</dbReference>
<evidence type="ECO:0000313" key="5">
    <source>
        <dbReference type="EMBL" id="MDA5399602.1"/>
    </source>
</evidence>
<dbReference type="AlphaFoldDB" id="A0A9X3UJM3"/>
<gene>
    <name evidence="5" type="ORF">OQ273_13540</name>
</gene>
<keyword evidence="1" id="KW-0805">Transcription regulation</keyword>
<keyword evidence="6" id="KW-1185">Reference proteome</keyword>
<evidence type="ECO:0000313" key="6">
    <source>
        <dbReference type="Proteomes" id="UP001151234"/>
    </source>
</evidence>
<dbReference type="InterPro" id="IPR046348">
    <property type="entry name" value="SIS_dom_sf"/>
</dbReference>
<dbReference type="PANTHER" id="PTHR30514">
    <property type="entry name" value="GLUCOKINASE"/>
    <property type="match status" value="1"/>
</dbReference>
<comment type="caution">
    <text evidence="5">The sequence shown here is derived from an EMBL/GenBank/DDBJ whole genome shotgun (WGS) entry which is preliminary data.</text>
</comment>
<keyword evidence="3" id="KW-0804">Transcription</keyword>
<dbReference type="GO" id="GO:1901135">
    <property type="term" value="P:carbohydrate derivative metabolic process"/>
    <property type="evidence" value="ECO:0007669"/>
    <property type="project" value="InterPro"/>
</dbReference>
<evidence type="ECO:0000256" key="3">
    <source>
        <dbReference type="ARBA" id="ARBA00023163"/>
    </source>
</evidence>
<evidence type="ECO:0000256" key="1">
    <source>
        <dbReference type="ARBA" id="ARBA00023015"/>
    </source>
</evidence>
<dbReference type="RefSeq" id="WP_267991029.1">
    <property type="nucleotide sequence ID" value="NZ_JAPJZI010000001.1"/>
</dbReference>
<accession>A0A9X3UJM3</accession>
<name>A0A9X3UJM3_9HYPH</name>
<dbReference type="Pfam" id="PF01418">
    <property type="entry name" value="HTH_6"/>
    <property type="match status" value="1"/>
</dbReference>
<dbReference type="CDD" id="cd05013">
    <property type="entry name" value="SIS_RpiR"/>
    <property type="match status" value="1"/>
</dbReference>
<organism evidence="5 6">
    <name type="scientific">Hoeflea prorocentri</name>
    <dbReference type="NCBI Taxonomy" id="1922333"/>
    <lineage>
        <taxon>Bacteria</taxon>
        <taxon>Pseudomonadati</taxon>
        <taxon>Pseudomonadota</taxon>
        <taxon>Alphaproteobacteria</taxon>
        <taxon>Hyphomicrobiales</taxon>
        <taxon>Rhizobiaceae</taxon>
        <taxon>Hoeflea</taxon>
    </lineage>
</organism>
<dbReference type="GO" id="GO:0003700">
    <property type="term" value="F:DNA-binding transcription factor activity"/>
    <property type="evidence" value="ECO:0007669"/>
    <property type="project" value="InterPro"/>
</dbReference>
<dbReference type="SUPFAM" id="SSF53697">
    <property type="entry name" value="SIS domain"/>
    <property type="match status" value="1"/>
</dbReference>
<dbReference type="PANTHER" id="PTHR30514:SF18">
    <property type="entry name" value="RPIR-FAMILY TRANSCRIPTIONAL REGULATOR"/>
    <property type="match status" value="1"/>
</dbReference>
<feature type="domain" description="HTH rpiR-type" evidence="4">
    <location>
        <begin position="6"/>
        <end position="82"/>
    </location>
</feature>